<dbReference type="InterPro" id="IPR002347">
    <property type="entry name" value="SDR_fam"/>
</dbReference>
<comment type="similarity">
    <text evidence="1 4">Belongs to the short-chain dehydrogenases/reductases (SDR) family.</text>
</comment>
<dbReference type="OrthoDB" id="5786478at2"/>
<name>A0A521FJ04_9SPHI</name>
<dbReference type="Gene3D" id="3.40.50.720">
    <property type="entry name" value="NAD(P)-binding Rossmann-like Domain"/>
    <property type="match status" value="1"/>
</dbReference>
<dbReference type="PRINTS" id="PR00081">
    <property type="entry name" value="GDHRDH"/>
</dbReference>
<dbReference type="PANTHER" id="PTHR43963:SF6">
    <property type="entry name" value="CHAIN DEHYDROGENASE FAMILY PROTEIN, PUTATIVE (AFU_ORTHOLOGUE AFUA_3G15350)-RELATED"/>
    <property type="match status" value="1"/>
</dbReference>
<organism evidence="5 6">
    <name type="scientific">Pedobacter westerhofensis</name>
    <dbReference type="NCBI Taxonomy" id="425512"/>
    <lineage>
        <taxon>Bacteria</taxon>
        <taxon>Pseudomonadati</taxon>
        <taxon>Bacteroidota</taxon>
        <taxon>Sphingobacteriia</taxon>
        <taxon>Sphingobacteriales</taxon>
        <taxon>Sphingobacteriaceae</taxon>
        <taxon>Pedobacter</taxon>
    </lineage>
</organism>
<evidence type="ECO:0000256" key="1">
    <source>
        <dbReference type="ARBA" id="ARBA00006484"/>
    </source>
</evidence>
<evidence type="ECO:0000256" key="4">
    <source>
        <dbReference type="RuleBase" id="RU000363"/>
    </source>
</evidence>
<dbReference type="Proteomes" id="UP000320300">
    <property type="component" value="Unassembled WGS sequence"/>
</dbReference>
<evidence type="ECO:0000256" key="3">
    <source>
        <dbReference type="ARBA" id="ARBA00023002"/>
    </source>
</evidence>
<reference evidence="5 6" key="1">
    <citation type="submission" date="2017-05" db="EMBL/GenBank/DDBJ databases">
        <authorList>
            <person name="Varghese N."/>
            <person name="Submissions S."/>
        </authorList>
    </citation>
    <scope>NUCLEOTIDE SEQUENCE [LARGE SCALE GENOMIC DNA]</scope>
    <source>
        <strain evidence="5 6">DSM 19036</strain>
    </source>
</reference>
<dbReference type="PANTHER" id="PTHR43963">
    <property type="entry name" value="CARBONYL REDUCTASE 1-RELATED"/>
    <property type="match status" value="1"/>
</dbReference>
<proteinExistence type="inferred from homology"/>
<dbReference type="EMBL" id="FXTN01000013">
    <property type="protein sequence ID" value="SMO96135.1"/>
    <property type="molecule type" value="Genomic_DNA"/>
</dbReference>
<protein>
    <submittedName>
        <fullName evidence="5">NAD(P)-dependent dehydrogenase, short-chain alcohol dehydrogenase family</fullName>
    </submittedName>
</protein>
<evidence type="ECO:0000256" key="2">
    <source>
        <dbReference type="ARBA" id="ARBA00022857"/>
    </source>
</evidence>
<dbReference type="CDD" id="cd05324">
    <property type="entry name" value="carb_red_PTCR-like_SDR_c"/>
    <property type="match status" value="1"/>
</dbReference>
<evidence type="ECO:0000313" key="6">
    <source>
        <dbReference type="Proteomes" id="UP000320300"/>
    </source>
</evidence>
<sequence length="250" mass="26757">METRKKIALITGANRGLGFEIARQLGKKQIKVLIGARNVTAGEAATNRLIAEGIDAIFFLLDITQADSISNTVKLVTEKFGYLDILVNNAACLPKATDAGSPSQVGKQLLLDFLETNLLAQISVTQSFLPLIRQSTAGRIVNMSSTIGSVTISGEHLHQNGTKPPRIPYAVSKAAFNMFTVLLAKELRSEGIKVNSADPGLTQTDAGGPNAPYTVEQGARPAVWLSCLDDNGPTGCFFTHVDNHVVNNPW</sequence>
<dbReference type="Pfam" id="PF00106">
    <property type="entry name" value="adh_short"/>
    <property type="match status" value="1"/>
</dbReference>
<dbReference type="InterPro" id="IPR036291">
    <property type="entry name" value="NAD(P)-bd_dom_sf"/>
</dbReference>
<dbReference type="InterPro" id="IPR045313">
    <property type="entry name" value="CBR1-like"/>
</dbReference>
<gene>
    <name evidence="5" type="ORF">SAMN06265348_1133</name>
</gene>
<dbReference type="PRINTS" id="PR00080">
    <property type="entry name" value="SDRFAMILY"/>
</dbReference>
<accession>A0A521FJ04</accession>
<keyword evidence="2" id="KW-0521">NADP</keyword>
<evidence type="ECO:0000313" key="5">
    <source>
        <dbReference type="EMBL" id="SMO96135.1"/>
    </source>
</evidence>
<dbReference type="RefSeq" id="WP_142530443.1">
    <property type="nucleotide sequence ID" value="NZ_CBCSJO010000012.1"/>
</dbReference>
<dbReference type="AlphaFoldDB" id="A0A521FJ04"/>
<dbReference type="SUPFAM" id="SSF51735">
    <property type="entry name" value="NAD(P)-binding Rossmann-fold domains"/>
    <property type="match status" value="1"/>
</dbReference>
<keyword evidence="3" id="KW-0560">Oxidoreductase</keyword>
<keyword evidence="6" id="KW-1185">Reference proteome</keyword>
<dbReference type="GO" id="GO:0016616">
    <property type="term" value="F:oxidoreductase activity, acting on the CH-OH group of donors, NAD or NADP as acceptor"/>
    <property type="evidence" value="ECO:0007669"/>
    <property type="project" value="InterPro"/>
</dbReference>